<dbReference type="GO" id="GO:0003008">
    <property type="term" value="P:system process"/>
    <property type="evidence" value="ECO:0007669"/>
    <property type="project" value="UniProtKB-ARBA"/>
</dbReference>
<dbReference type="PROSITE" id="PS50086">
    <property type="entry name" value="TBC_RABGAP"/>
    <property type="match status" value="1"/>
</dbReference>
<dbReference type="InterPro" id="IPR018247">
    <property type="entry name" value="EF_Hand_1_Ca_BS"/>
</dbReference>
<reference evidence="8" key="1">
    <citation type="submission" date="2025-08" db="UniProtKB">
        <authorList>
            <consortium name="Ensembl"/>
        </authorList>
    </citation>
    <scope>IDENTIFICATION</scope>
</reference>
<dbReference type="Proteomes" id="UP000694546">
    <property type="component" value="Chromosome 10"/>
</dbReference>
<feature type="region of interest" description="Disordered" evidence="5">
    <location>
        <begin position="1134"/>
        <end position="1153"/>
    </location>
</feature>
<keyword evidence="3" id="KW-0677">Repeat</keyword>
<dbReference type="Gene3D" id="1.10.472.80">
    <property type="entry name" value="Ypt/Rab-GAP domain of gyp1p, domain 3"/>
    <property type="match status" value="1"/>
</dbReference>
<dbReference type="SMART" id="SM00054">
    <property type="entry name" value="EFh"/>
    <property type="match status" value="1"/>
</dbReference>
<dbReference type="PROSITE" id="PS50222">
    <property type="entry name" value="EF_HAND_2"/>
    <property type="match status" value="1"/>
</dbReference>
<dbReference type="Ensembl" id="ENSGMOT00000065137.1">
    <property type="protein sequence ID" value="ENSGMOP00000028756.1"/>
    <property type="gene ID" value="ENSGMOG00000000082.2"/>
</dbReference>
<accession>A0A8C5AA27</accession>
<feature type="domain" description="EF-hand" evidence="7">
    <location>
        <begin position="856"/>
        <end position="891"/>
    </location>
</feature>
<evidence type="ECO:0000256" key="3">
    <source>
        <dbReference type="ARBA" id="ARBA00022737"/>
    </source>
</evidence>
<dbReference type="Pfam" id="PF02893">
    <property type="entry name" value="GRAM"/>
    <property type="match status" value="2"/>
</dbReference>
<dbReference type="SMART" id="SM00568">
    <property type="entry name" value="GRAM"/>
    <property type="match status" value="2"/>
</dbReference>
<feature type="region of interest" description="Disordered" evidence="5">
    <location>
        <begin position="1041"/>
        <end position="1061"/>
    </location>
</feature>
<evidence type="ECO:0008006" key="10">
    <source>
        <dbReference type="Google" id="ProtNLM"/>
    </source>
</evidence>
<dbReference type="InterPro" id="IPR036014">
    <property type="entry name" value="TCB1D9/TCB1D9B_PH-GRAM1"/>
</dbReference>
<dbReference type="InterPro" id="IPR036017">
    <property type="entry name" value="TCB1D9/TCB1D9B_PH-GRAM2"/>
</dbReference>
<reference evidence="8" key="2">
    <citation type="submission" date="2025-09" db="UniProtKB">
        <authorList>
            <consortium name="Ensembl"/>
        </authorList>
    </citation>
    <scope>IDENTIFICATION</scope>
</reference>
<keyword evidence="2" id="KW-0479">Metal-binding</keyword>
<feature type="domain" description="Rab-GAP TBC" evidence="6">
    <location>
        <begin position="484"/>
        <end position="671"/>
    </location>
</feature>
<evidence type="ECO:0000313" key="8">
    <source>
        <dbReference type="Ensembl" id="ENSGMOP00000028756.1"/>
    </source>
</evidence>
<sequence>MWITPEEVLIANALWVSERANPFFILQRRKGHGKGGGITGLLVGTMDVVLDSSARAAPYRILLQTGDSQVYWSIACGGSRMEITTHWEWLEANLLQTLSIFENDEDISTFVKGKISGIIAEENKSKQAQEEEDSGKFREAELKMRKLFGMPEEEKLVNYYSCSFWKGRVPRQGWLYLTVNHICFYSFLLGKEVTLISQWTDVTRLEKNATLLFPESVRVCTRDTEHFFSMFLNINDTFKLMEQLATIAMRQILDNEGFAADLSLPKPRKTLKNVSALKRDLDARAKNERYRTLFRLTQEERLDGHTDCTLWAPFAKMHVTGQLFISNNYICFASREEDLCNLIIPLREVSVVEKADSSSVLPCPVSISTKNKMNFLFANLKDRDFLVQRISDFLQRTPDRIVMLSLNPMIKKETKTDWFVCPITNLSDVGSLCFGNTLPSPSLSLFFQAKEKMKEESWKIHFFEFGRGVCMYRTSKTRELVLNGLPECLRGELWLLFSGAQNEMATQPGYYGDLVEQAMGRCSLATEEIERDLHRSMPEHRAFQNEMGIAALRRVLTAYAHRNPGIGYCQAMNIVASVLLLYCTEEEAFWLLVALCERMLPDYYNTRVVGALVDQGVFEELTRACLPLLYEHMQELGVISSISLSWFLTLFLSVMPFDSAVLLVDCFFFEGIKVIFQVALAVLHDNMDALLACNDEGEAMTILGRYLDNVVNKQTVSSPIPHLHALLTSGDEPPPEIDVFDLIKSSYEKFGSLRSDVIEQMRFKQRLKVIQSLEDTAKRSVVRAMMTESAFSIDELEELYCLFKAKHVMSCYWGLGGSAAADRHDPSLPYLEQYRIDLGQFCQLFGALAPWRCGVHTPILAARLFRLLDRNKDGLVNFKEFVTGLSDRVTVVLCPEEAESALEATQFFTDDRSSEDKVKDYKYYLRMWAKEKEPEKETIKDLPRMSQEHFIELCKTLYNMFSEEGREQELYHSIATVASLLLRIGEVAKKFTNHTTKNAKTLAPSPPPAAARPEGEESCGEGSSGQSQDVCKALADAQLDSLPPLQGSDEDGRDDTSVSSYSMVSTGSLQCDDITDDTVLIGCGGQRRGSVVDSDWSITFEQMLASVLTEPPLVDYFEKKGDIQTKMAACKAQRNVERQTSSSSDHELAQNSV</sequence>
<evidence type="ECO:0000256" key="4">
    <source>
        <dbReference type="ARBA" id="ARBA00022837"/>
    </source>
</evidence>
<dbReference type="Pfam" id="PF00566">
    <property type="entry name" value="RabGAP-TBC"/>
    <property type="match status" value="1"/>
</dbReference>
<evidence type="ECO:0000259" key="6">
    <source>
        <dbReference type="PROSITE" id="PS50086"/>
    </source>
</evidence>
<feature type="compositionally biased region" description="Basic and acidic residues" evidence="5">
    <location>
        <begin position="1144"/>
        <end position="1153"/>
    </location>
</feature>
<evidence type="ECO:0000313" key="9">
    <source>
        <dbReference type="Proteomes" id="UP000694546"/>
    </source>
</evidence>
<dbReference type="PROSITE" id="PS00018">
    <property type="entry name" value="EF_HAND_1"/>
    <property type="match status" value="1"/>
</dbReference>
<dbReference type="Gene3D" id="1.10.8.270">
    <property type="entry name" value="putative rabgap domain of human tbc1 domain family member 14 like domains"/>
    <property type="match status" value="1"/>
</dbReference>
<dbReference type="AlphaFoldDB" id="A0A8C5AA27"/>
<keyword evidence="9" id="KW-1185">Reference proteome</keyword>
<dbReference type="InterPro" id="IPR002048">
    <property type="entry name" value="EF_hand_dom"/>
</dbReference>
<evidence type="ECO:0000259" key="7">
    <source>
        <dbReference type="PROSITE" id="PS50222"/>
    </source>
</evidence>
<dbReference type="InterPro" id="IPR011993">
    <property type="entry name" value="PH-like_dom_sf"/>
</dbReference>
<keyword evidence="1" id="KW-0343">GTPase activation</keyword>
<dbReference type="InterPro" id="IPR000195">
    <property type="entry name" value="Rab-GAP-TBC_dom"/>
</dbReference>
<dbReference type="SUPFAM" id="SSF47473">
    <property type="entry name" value="EF-hand"/>
    <property type="match status" value="1"/>
</dbReference>
<dbReference type="SMART" id="SM00164">
    <property type="entry name" value="TBC"/>
    <property type="match status" value="1"/>
</dbReference>
<dbReference type="GO" id="GO:0005096">
    <property type="term" value="F:GTPase activator activity"/>
    <property type="evidence" value="ECO:0007669"/>
    <property type="project" value="UniProtKB-KW"/>
</dbReference>
<dbReference type="CDD" id="cd13351">
    <property type="entry name" value="PH-GRAM1_TCB1D9_TCB1D9B"/>
    <property type="match status" value="1"/>
</dbReference>
<evidence type="ECO:0000256" key="2">
    <source>
        <dbReference type="ARBA" id="ARBA00022723"/>
    </source>
</evidence>
<organism evidence="8 9">
    <name type="scientific">Gadus morhua</name>
    <name type="common">Atlantic cod</name>
    <dbReference type="NCBI Taxonomy" id="8049"/>
    <lineage>
        <taxon>Eukaryota</taxon>
        <taxon>Metazoa</taxon>
        <taxon>Chordata</taxon>
        <taxon>Craniata</taxon>
        <taxon>Vertebrata</taxon>
        <taxon>Euteleostomi</taxon>
        <taxon>Actinopterygii</taxon>
        <taxon>Neopterygii</taxon>
        <taxon>Teleostei</taxon>
        <taxon>Neoteleostei</taxon>
        <taxon>Acanthomorphata</taxon>
        <taxon>Zeiogadaria</taxon>
        <taxon>Gadariae</taxon>
        <taxon>Gadiformes</taxon>
        <taxon>Gadoidei</taxon>
        <taxon>Gadidae</taxon>
        <taxon>Gadus</taxon>
    </lineage>
</organism>
<dbReference type="CDD" id="cd13354">
    <property type="entry name" value="PH-GRAM2_TCB1D9_TCB1D9B"/>
    <property type="match status" value="1"/>
</dbReference>
<dbReference type="InterPro" id="IPR004182">
    <property type="entry name" value="GRAM"/>
</dbReference>
<gene>
    <name evidence="8" type="primary">tbc1d9b</name>
</gene>
<protein>
    <recommendedName>
        <fullName evidence="10">TBC1 domain family member 9B</fullName>
    </recommendedName>
</protein>
<dbReference type="Gene3D" id="2.30.29.30">
    <property type="entry name" value="Pleckstrin-homology domain (PH domain)/Phosphotyrosine-binding domain (PTB)"/>
    <property type="match status" value="2"/>
</dbReference>
<dbReference type="InterPro" id="IPR011992">
    <property type="entry name" value="EF-hand-dom_pair"/>
</dbReference>
<proteinExistence type="predicted"/>
<dbReference type="GO" id="GO:0005509">
    <property type="term" value="F:calcium ion binding"/>
    <property type="evidence" value="ECO:0007669"/>
    <property type="project" value="InterPro"/>
</dbReference>
<dbReference type="PANTHER" id="PTHR47666:SF5">
    <property type="entry name" value="TBC1 DOMAIN FAMILY MEMBER 9B"/>
    <property type="match status" value="1"/>
</dbReference>
<dbReference type="PANTHER" id="PTHR47666">
    <property type="entry name" value="PROTEIN VASCULAR ASSOCIATED DEATH 1, CHLOROPLASTIC"/>
    <property type="match status" value="1"/>
</dbReference>
<dbReference type="SUPFAM" id="SSF47923">
    <property type="entry name" value="Ypt/Rab-GAP domain of gyp1p"/>
    <property type="match status" value="2"/>
</dbReference>
<feature type="region of interest" description="Disordered" evidence="5">
    <location>
        <begin position="995"/>
        <end position="1027"/>
    </location>
</feature>
<name>A0A8C5AA27_GADMO</name>
<dbReference type="Gene3D" id="1.10.238.10">
    <property type="entry name" value="EF-hand"/>
    <property type="match status" value="1"/>
</dbReference>
<keyword evidence="4" id="KW-0106">Calcium</keyword>
<dbReference type="GeneTree" id="ENSGT00940000158554"/>
<evidence type="ECO:0000256" key="5">
    <source>
        <dbReference type="SAM" id="MobiDB-lite"/>
    </source>
</evidence>
<evidence type="ECO:0000256" key="1">
    <source>
        <dbReference type="ARBA" id="ARBA00022468"/>
    </source>
</evidence>
<dbReference type="InterPro" id="IPR035969">
    <property type="entry name" value="Rab-GAP_TBC_sf"/>
</dbReference>